<name>A0A8T1VIV1_9STRA</name>
<dbReference type="EMBL" id="JAGDFM010000270">
    <property type="protein sequence ID" value="KAG7380896.1"/>
    <property type="molecule type" value="Genomic_DNA"/>
</dbReference>
<sequence>MPLTSNNKLHAPHSTSVHVVEVPVGGMGSLFDVAAGLSQYGGDAKPNNAKLQAMYPQSALGILDETFETIYGARQYRSANPHLPLVRSTSMVQLKPTRLGESKSSEALDARLHRLASFKSSATAPERRVAPAIAVAGLIVPPPPSAPPPPDNVHKQNNRDRDPDATAKAVLREVTSEVDQLMATSTSSAEEDESLLRMISDKYVHARLSKLSGTPFVLLVRKKVAQKLEQLEQHVRSRRESNQPATWENLESENNSSSKTENSSPMSFGAIPTAKSLQLLSATQHEVLQNLLRLPDKQLLKLPKAQLELVQFAKRYDKLVKATPDQLRHLPIEHQQLVRSMQRQQKQLRTDERR</sequence>
<dbReference type="OrthoDB" id="114842at2759"/>
<feature type="region of interest" description="Disordered" evidence="1">
    <location>
        <begin position="140"/>
        <end position="164"/>
    </location>
</feature>
<dbReference type="AlphaFoldDB" id="A0A8T1VIV1"/>
<feature type="compositionally biased region" description="Pro residues" evidence="1">
    <location>
        <begin position="140"/>
        <end position="151"/>
    </location>
</feature>
<organism evidence="2 3">
    <name type="scientific">Phytophthora pseudosyringae</name>
    <dbReference type="NCBI Taxonomy" id="221518"/>
    <lineage>
        <taxon>Eukaryota</taxon>
        <taxon>Sar</taxon>
        <taxon>Stramenopiles</taxon>
        <taxon>Oomycota</taxon>
        <taxon>Peronosporomycetes</taxon>
        <taxon>Peronosporales</taxon>
        <taxon>Peronosporaceae</taxon>
        <taxon>Phytophthora</taxon>
    </lineage>
</organism>
<reference evidence="2" key="1">
    <citation type="submission" date="2021-02" db="EMBL/GenBank/DDBJ databases">
        <authorList>
            <person name="Palmer J.M."/>
        </authorList>
    </citation>
    <scope>NUCLEOTIDE SEQUENCE</scope>
    <source>
        <strain evidence="2">SCRP734</strain>
    </source>
</reference>
<evidence type="ECO:0000313" key="3">
    <source>
        <dbReference type="Proteomes" id="UP000694044"/>
    </source>
</evidence>
<evidence type="ECO:0000256" key="1">
    <source>
        <dbReference type="SAM" id="MobiDB-lite"/>
    </source>
</evidence>
<comment type="caution">
    <text evidence="2">The sequence shown here is derived from an EMBL/GenBank/DDBJ whole genome shotgun (WGS) entry which is preliminary data.</text>
</comment>
<accession>A0A8T1VIV1</accession>
<feature type="region of interest" description="Disordered" evidence="1">
    <location>
        <begin position="232"/>
        <end position="269"/>
    </location>
</feature>
<feature type="compositionally biased region" description="Basic and acidic residues" evidence="1">
    <location>
        <begin position="232"/>
        <end position="241"/>
    </location>
</feature>
<keyword evidence="3" id="KW-1185">Reference proteome</keyword>
<dbReference type="Proteomes" id="UP000694044">
    <property type="component" value="Unassembled WGS sequence"/>
</dbReference>
<feature type="compositionally biased region" description="Low complexity" evidence="1">
    <location>
        <begin position="248"/>
        <end position="264"/>
    </location>
</feature>
<proteinExistence type="predicted"/>
<protein>
    <submittedName>
        <fullName evidence="2">Uncharacterized protein</fullName>
    </submittedName>
</protein>
<gene>
    <name evidence="2" type="ORF">PHYPSEUDO_006666</name>
</gene>
<feature type="compositionally biased region" description="Basic and acidic residues" evidence="1">
    <location>
        <begin position="152"/>
        <end position="164"/>
    </location>
</feature>
<evidence type="ECO:0000313" key="2">
    <source>
        <dbReference type="EMBL" id="KAG7380896.1"/>
    </source>
</evidence>